<reference evidence="1 2" key="1">
    <citation type="submission" date="2021-06" db="EMBL/GenBank/DDBJ databases">
        <title>Caerostris darwini draft genome.</title>
        <authorList>
            <person name="Kono N."/>
            <person name="Arakawa K."/>
        </authorList>
    </citation>
    <scope>NUCLEOTIDE SEQUENCE [LARGE SCALE GENOMIC DNA]</scope>
</reference>
<dbReference type="Proteomes" id="UP001054837">
    <property type="component" value="Unassembled WGS sequence"/>
</dbReference>
<name>A0AAV4MKU9_9ARAC</name>
<protein>
    <submittedName>
        <fullName evidence="1">Uncharacterized protein</fullName>
    </submittedName>
</protein>
<comment type="caution">
    <text evidence="1">The sequence shown here is derived from an EMBL/GenBank/DDBJ whole genome shotgun (WGS) entry which is preliminary data.</text>
</comment>
<evidence type="ECO:0000313" key="2">
    <source>
        <dbReference type="Proteomes" id="UP001054837"/>
    </source>
</evidence>
<accession>A0AAV4MKU9</accession>
<dbReference type="EMBL" id="BPLQ01000593">
    <property type="protein sequence ID" value="GIX73194.1"/>
    <property type="molecule type" value="Genomic_DNA"/>
</dbReference>
<evidence type="ECO:0000313" key="1">
    <source>
        <dbReference type="EMBL" id="GIX73194.1"/>
    </source>
</evidence>
<gene>
    <name evidence="1" type="ORF">CDAR_415311</name>
</gene>
<proteinExistence type="predicted"/>
<dbReference type="AlphaFoldDB" id="A0AAV4MKU9"/>
<keyword evidence="2" id="KW-1185">Reference proteome</keyword>
<organism evidence="1 2">
    <name type="scientific">Caerostris darwini</name>
    <dbReference type="NCBI Taxonomy" id="1538125"/>
    <lineage>
        <taxon>Eukaryota</taxon>
        <taxon>Metazoa</taxon>
        <taxon>Ecdysozoa</taxon>
        <taxon>Arthropoda</taxon>
        <taxon>Chelicerata</taxon>
        <taxon>Arachnida</taxon>
        <taxon>Araneae</taxon>
        <taxon>Araneomorphae</taxon>
        <taxon>Entelegynae</taxon>
        <taxon>Araneoidea</taxon>
        <taxon>Araneidae</taxon>
        <taxon>Caerostris</taxon>
    </lineage>
</organism>
<sequence length="71" mass="7601">MGSVQTSSPKTDSWFTFDRSVCHGCPIDSLNAFHLPLNSLPAPTPWKAPVPTESVGVVPPTLGTYALTINF</sequence>